<keyword evidence="3 5" id="KW-0949">S-adenosyl-L-methionine</keyword>
<feature type="binding site" evidence="5">
    <location>
        <position position="182"/>
    </location>
    <ligand>
        <name>S-adenosyl-L-methionine</name>
        <dbReference type="ChEBI" id="CHEBI:59789"/>
    </ligand>
</feature>
<evidence type="ECO:0000256" key="2">
    <source>
        <dbReference type="ARBA" id="ARBA00022679"/>
    </source>
</evidence>
<dbReference type="Gene3D" id="1.10.8.10">
    <property type="entry name" value="DNA helicase RuvA subunit, C-terminal domain"/>
    <property type="match status" value="1"/>
</dbReference>
<protein>
    <recommendedName>
        <fullName evidence="5">Release factor glutamine methyltransferase</fullName>
        <shortName evidence="5">RF MTase</shortName>
        <ecNumber evidence="5">2.1.1.297</ecNumber>
    </recommendedName>
    <alternativeName>
        <fullName evidence="5">N5-glutamine methyltransferase PrmC</fullName>
    </alternativeName>
    <alternativeName>
        <fullName evidence="5">Protein-(glutamine-N5) MTase PrmC</fullName>
    </alternativeName>
    <alternativeName>
        <fullName evidence="5">Protein-glutamine N-methyltransferase PrmC</fullName>
    </alternativeName>
</protein>
<evidence type="ECO:0000256" key="1">
    <source>
        <dbReference type="ARBA" id="ARBA00022603"/>
    </source>
</evidence>
<reference evidence="8 9" key="1">
    <citation type="submission" date="2023-10" db="EMBL/GenBank/DDBJ databases">
        <title>Two novel species belonging to the OM43/NOR5 clade.</title>
        <authorList>
            <person name="Park M."/>
        </authorList>
    </citation>
    <scope>NUCLEOTIDE SEQUENCE [LARGE SCALE GENOMIC DNA]</scope>
    <source>
        <strain evidence="8 9">IMCC45268</strain>
    </source>
</reference>
<comment type="similarity">
    <text evidence="5">Belongs to the protein N5-glutamine methyltransferase family. PrmC subfamily.</text>
</comment>
<dbReference type="Pfam" id="PF05175">
    <property type="entry name" value="MTS"/>
    <property type="match status" value="1"/>
</dbReference>
<dbReference type="GO" id="GO:0102559">
    <property type="term" value="F:peptide chain release factor N(5)-glutamine methyltransferase activity"/>
    <property type="evidence" value="ECO:0007669"/>
    <property type="project" value="UniProtKB-EC"/>
</dbReference>
<dbReference type="PANTHER" id="PTHR18895">
    <property type="entry name" value="HEMK METHYLTRANSFERASE"/>
    <property type="match status" value="1"/>
</dbReference>
<feature type="binding site" evidence="5">
    <location>
        <position position="167"/>
    </location>
    <ligand>
        <name>S-adenosyl-L-methionine</name>
        <dbReference type="ChEBI" id="CHEBI:59789"/>
    </ligand>
</feature>
<keyword evidence="2 5" id="KW-0808">Transferase</keyword>
<feature type="domain" description="Methyltransferase small" evidence="6">
    <location>
        <begin position="94"/>
        <end position="189"/>
    </location>
</feature>
<name>A0ABZ0IGZ2_9GAMM</name>
<dbReference type="Gene3D" id="3.40.50.150">
    <property type="entry name" value="Vaccinia Virus protein VP39"/>
    <property type="match status" value="1"/>
</dbReference>
<dbReference type="NCBIfam" id="TIGR00536">
    <property type="entry name" value="hemK_fam"/>
    <property type="match status" value="1"/>
</dbReference>
<keyword evidence="1 5" id="KW-0489">Methyltransferase</keyword>
<dbReference type="InterPro" id="IPR004556">
    <property type="entry name" value="HemK-like"/>
</dbReference>
<dbReference type="NCBIfam" id="TIGR03534">
    <property type="entry name" value="RF_mod_PrmC"/>
    <property type="match status" value="1"/>
</dbReference>
<dbReference type="EC" id="2.1.1.297" evidence="5"/>
<dbReference type="Pfam" id="PF17827">
    <property type="entry name" value="PrmC_N"/>
    <property type="match status" value="1"/>
</dbReference>
<evidence type="ECO:0000259" key="6">
    <source>
        <dbReference type="Pfam" id="PF05175"/>
    </source>
</evidence>
<dbReference type="PROSITE" id="PS00092">
    <property type="entry name" value="N6_MTASE"/>
    <property type="match status" value="1"/>
</dbReference>
<proteinExistence type="inferred from homology"/>
<feature type="binding site" evidence="5">
    <location>
        <begin position="182"/>
        <end position="185"/>
    </location>
    <ligand>
        <name>substrate</name>
    </ligand>
</feature>
<evidence type="ECO:0000313" key="8">
    <source>
        <dbReference type="EMBL" id="WOJ98316.1"/>
    </source>
</evidence>
<evidence type="ECO:0000256" key="4">
    <source>
        <dbReference type="ARBA" id="ARBA00048391"/>
    </source>
</evidence>
<dbReference type="PANTHER" id="PTHR18895:SF74">
    <property type="entry name" value="MTRF1L RELEASE FACTOR GLUTAMINE METHYLTRANSFERASE"/>
    <property type="match status" value="1"/>
</dbReference>
<dbReference type="InterPro" id="IPR007848">
    <property type="entry name" value="Small_mtfrase_dom"/>
</dbReference>
<keyword evidence="9" id="KW-1185">Reference proteome</keyword>
<dbReference type="CDD" id="cd02440">
    <property type="entry name" value="AdoMet_MTases"/>
    <property type="match status" value="1"/>
</dbReference>
<sequence>MASVRDLLAQSRTLAGEEALREAQLLLCAALDKPRSYLIAWPEADVPAAAERRYRDWLQKRVQGVPIAYLLGARDFWSLSLQVNEATLIPRADTELLVETALSLDLSGDAAVLDLGTGSGAIALALAKERPFWRITAVEQSIEAFEVARANGEHLGLQRIEWLLGDWYSKLSGRRFSLIVSNPPYIAEGDPHLINGDLRFEPRSALASGVDGLDDIREIIDSAPMHLEPGGQLFLEHGFAQGTPVRALLTAAGFLNVGSSRDLAGHERVSGGAWKGELAE</sequence>
<dbReference type="RefSeq" id="WP_407329638.1">
    <property type="nucleotide sequence ID" value="NZ_CP136865.1"/>
</dbReference>
<dbReference type="InterPro" id="IPR040758">
    <property type="entry name" value="PrmC_N"/>
</dbReference>
<dbReference type="InterPro" id="IPR002052">
    <property type="entry name" value="DNA_methylase_N6_adenine_CS"/>
</dbReference>
<feature type="binding site" evidence="5">
    <location>
        <position position="139"/>
    </location>
    <ligand>
        <name>S-adenosyl-L-methionine</name>
        <dbReference type="ChEBI" id="CHEBI:59789"/>
    </ligand>
</feature>
<dbReference type="Proteomes" id="UP001626549">
    <property type="component" value="Chromosome"/>
</dbReference>
<dbReference type="SUPFAM" id="SSF53335">
    <property type="entry name" value="S-adenosyl-L-methionine-dependent methyltransferases"/>
    <property type="match status" value="1"/>
</dbReference>
<feature type="binding site" evidence="5">
    <location>
        <begin position="116"/>
        <end position="120"/>
    </location>
    <ligand>
        <name>S-adenosyl-L-methionine</name>
        <dbReference type="ChEBI" id="CHEBI:59789"/>
    </ligand>
</feature>
<evidence type="ECO:0000259" key="7">
    <source>
        <dbReference type="Pfam" id="PF17827"/>
    </source>
</evidence>
<dbReference type="HAMAP" id="MF_02126">
    <property type="entry name" value="RF_methyltr_PrmC"/>
    <property type="match status" value="1"/>
</dbReference>
<accession>A0ABZ0IGZ2</accession>
<comment type="catalytic activity">
    <reaction evidence="4 5">
        <text>L-glutaminyl-[peptide chain release factor] + S-adenosyl-L-methionine = N(5)-methyl-L-glutaminyl-[peptide chain release factor] + S-adenosyl-L-homocysteine + H(+)</text>
        <dbReference type="Rhea" id="RHEA:42896"/>
        <dbReference type="Rhea" id="RHEA-COMP:10271"/>
        <dbReference type="Rhea" id="RHEA-COMP:10272"/>
        <dbReference type="ChEBI" id="CHEBI:15378"/>
        <dbReference type="ChEBI" id="CHEBI:30011"/>
        <dbReference type="ChEBI" id="CHEBI:57856"/>
        <dbReference type="ChEBI" id="CHEBI:59789"/>
        <dbReference type="ChEBI" id="CHEBI:61891"/>
        <dbReference type="EC" id="2.1.1.297"/>
    </reaction>
</comment>
<dbReference type="InterPro" id="IPR050320">
    <property type="entry name" value="N5-glutamine_MTase"/>
</dbReference>
<dbReference type="GO" id="GO:0032259">
    <property type="term" value="P:methylation"/>
    <property type="evidence" value="ECO:0007669"/>
    <property type="project" value="UniProtKB-KW"/>
</dbReference>
<feature type="domain" description="Release factor glutamine methyltransferase N-terminal" evidence="7">
    <location>
        <begin position="17"/>
        <end position="72"/>
    </location>
</feature>
<evidence type="ECO:0000313" key="9">
    <source>
        <dbReference type="Proteomes" id="UP001626549"/>
    </source>
</evidence>
<evidence type="ECO:0000256" key="3">
    <source>
        <dbReference type="ARBA" id="ARBA00022691"/>
    </source>
</evidence>
<dbReference type="InterPro" id="IPR019874">
    <property type="entry name" value="RF_methyltr_PrmC"/>
</dbReference>
<dbReference type="EMBL" id="CP136865">
    <property type="protein sequence ID" value="WOJ98316.1"/>
    <property type="molecule type" value="Genomic_DNA"/>
</dbReference>
<evidence type="ECO:0000256" key="5">
    <source>
        <dbReference type="HAMAP-Rule" id="MF_02126"/>
    </source>
</evidence>
<organism evidence="8 9">
    <name type="scientific">Congregibacter brevis</name>
    <dbReference type="NCBI Taxonomy" id="3081201"/>
    <lineage>
        <taxon>Bacteria</taxon>
        <taxon>Pseudomonadati</taxon>
        <taxon>Pseudomonadota</taxon>
        <taxon>Gammaproteobacteria</taxon>
        <taxon>Cellvibrionales</taxon>
        <taxon>Halieaceae</taxon>
        <taxon>Congregibacter</taxon>
    </lineage>
</organism>
<dbReference type="InterPro" id="IPR029063">
    <property type="entry name" value="SAM-dependent_MTases_sf"/>
</dbReference>
<gene>
    <name evidence="5 8" type="primary">prmC</name>
    <name evidence="8" type="ORF">R0137_07035</name>
</gene>
<comment type="function">
    <text evidence="5">Methylates the class 1 translation termination release factors RF1/PrfA and RF2/PrfB on the glutamine residue of the universally conserved GGQ motif.</text>
</comment>